<dbReference type="Proteomes" id="UP000272428">
    <property type="component" value="Unassembled WGS sequence"/>
</dbReference>
<evidence type="ECO:0000313" key="3">
    <source>
        <dbReference type="Proteomes" id="UP000272428"/>
    </source>
</evidence>
<evidence type="ECO:0000313" key="2">
    <source>
        <dbReference type="EMBL" id="RKT01113.1"/>
    </source>
</evidence>
<dbReference type="InterPro" id="IPR024408">
    <property type="entry name" value="Muramidase"/>
</dbReference>
<dbReference type="RefSeq" id="WP_121460055.1">
    <property type="nucleotide sequence ID" value="NZ_RBXB01000001.1"/>
</dbReference>
<comment type="caution">
    <text evidence="2">The sequence shown here is derived from an EMBL/GenBank/DDBJ whole genome shotgun (WGS) entry which is preliminary data.</text>
</comment>
<accession>A0A495SLR3</accession>
<evidence type="ECO:0000259" key="1">
    <source>
        <dbReference type="Pfam" id="PF11860"/>
    </source>
</evidence>
<gene>
    <name evidence="2" type="ORF">BCF58_0327</name>
</gene>
<reference evidence="2 3" key="1">
    <citation type="submission" date="2018-10" db="EMBL/GenBank/DDBJ databases">
        <title>Genomic Encyclopedia of Archaeal and Bacterial Type Strains, Phase II (KMG-II): from individual species to whole genera.</title>
        <authorList>
            <person name="Goeker M."/>
        </authorList>
    </citation>
    <scope>NUCLEOTIDE SEQUENCE [LARGE SCALE GENOMIC DNA]</scope>
    <source>
        <strain evidence="2 3">DSM 14219</strain>
    </source>
</reference>
<feature type="domain" description="N-acetylmuramidase" evidence="1">
    <location>
        <begin position="19"/>
        <end position="191"/>
    </location>
</feature>
<name>A0A495SLR3_9FLAO</name>
<dbReference type="Pfam" id="PF11860">
    <property type="entry name" value="Muramidase"/>
    <property type="match status" value="1"/>
</dbReference>
<dbReference type="EMBL" id="RBXB01000001">
    <property type="protein sequence ID" value="RKT01113.1"/>
    <property type="molecule type" value="Genomic_DNA"/>
</dbReference>
<organism evidence="2 3">
    <name type="scientific">Chryseobacterium defluvii</name>
    <dbReference type="NCBI Taxonomy" id="160396"/>
    <lineage>
        <taxon>Bacteria</taxon>
        <taxon>Pseudomonadati</taxon>
        <taxon>Bacteroidota</taxon>
        <taxon>Flavobacteriia</taxon>
        <taxon>Flavobacteriales</taxon>
        <taxon>Weeksellaceae</taxon>
        <taxon>Chryseobacterium group</taxon>
        <taxon>Chryseobacterium</taxon>
    </lineage>
</organism>
<sequence>MKTLTEQNYKEAAALLKTDVATVKAVREVESSGSGFLSSGEVKILFEGHIFWSELKKRGIDPNKYISGNENILYPKWDKSKYKGGQAEHSRLQQAVKINREAALKSASYGLFQIMGFNYKLAGFPDLQGFINAMLESEGEQLKAFVNFVINSGLADELRRKDWQSFAKVYNGPGYKANKYDEKLAKAYKKFSN</sequence>
<protein>
    <submittedName>
        <fullName evidence="2">Uncharacterized protein DUF3380</fullName>
    </submittedName>
</protein>
<dbReference type="AlphaFoldDB" id="A0A495SLR3"/>
<proteinExistence type="predicted"/>
<keyword evidence="3" id="KW-1185">Reference proteome</keyword>
<dbReference type="OrthoDB" id="1523598at2"/>